<organism evidence="2 3">
    <name type="scientific">Prymnesium parvum</name>
    <name type="common">Toxic golden alga</name>
    <dbReference type="NCBI Taxonomy" id="97485"/>
    <lineage>
        <taxon>Eukaryota</taxon>
        <taxon>Haptista</taxon>
        <taxon>Haptophyta</taxon>
        <taxon>Prymnesiophyceae</taxon>
        <taxon>Prymnesiales</taxon>
        <taxon>Prymnesiaceae</taxon>
        <taxon>Prymnesium</taxon>
    </lineage>
</organism>
<proteinExistence type="predicted"/>
<dbReference type="EMBL" id="JBGBPQ010000009">
    <property type="protein sequence ID" value="KAL1520004.1"/>
    <property type="molecule type" value="Genomic_DNA"/>
</dbReference>
<reference evidence="2 3" key="1">
    <citation type="journal article" date="2024" name="Science">
        <title>Giant polyketide synthase enzymes in the biosynthesis of giant marine polyether toxins.</title>
        <authorList>
            <person name="Fallon T.R."/>
            <person name="Shende V.V."/>
            <person name="Wierzbicki I.H."/>
            <person name="Pendleton A.L."/>
            <person name="Watervoot N.F."/>
            <person name="Auber R.P."/>
            <person name="Gonzalez D.J."/>
            <person name="Wisecaver J.H."/>
            <person name="Moore B.S."/>
        </authorList>
    </citation>
    <scope>NUCLEOTIDE SEQUENCE [LARGE SCALE GENOMIC DNA]</scope>
    <source>
        <strain evidence="2 3">12B1</strain>
    </source>
</reference>
<evidence type="ECO:0008006" key="4">
    <source>
        <dbReference type="Google" id="ProtNLM"/>
    </source>
</evidence>
<comment type="caution">
    <text evidence="2">The sequence shown here is derived from an EMBL/GenBank/DDBJ whole genome shotgun (WGS) entry which is preliminary data.</text>
</comment>
<dbReference type="Proteomes" id="UP001515480">
    <property type="component" value="Unassembled WGS sequence"/>
</dbReference>
<sequence>MESFLCRARLETLHAALATEQLDALQLAARTDRDELMRRLKALGIPLGKRHALIGALLLAAPPSVKGAASPPARTPLTTRPPSAPLSPHWPRAPVSRHAAGRRGALLLFGLPKFFAPRVFPRMERKLLSRIPLPCDVFVHTYDLTHTSNPRNREAGCALAPAEVAVAEPLSVQFQSQDEADRAHSALFERLQAHGDAWQNHYTSLRNVLREANSLARAHELMRAAEKQSGQEYAVVCCSRMDVLYVDSLPVECIQALQRAADDQLDPNVLFVPNFHEWRLSQRGISRSGGMNDRFAIGGPRAISAYATERLVNMELFCESTNLPFHTETFMQWLMRREGVNVVRMHFRLQRLRATGEVHDGDRELLPV</sequence>
<keyword evidence="3" id="KW-1185">Reference proteome</keyword>
<evidence type="ECO:0000256" key="1">
    <source>
        <dbReference type="SAM" id="MobiDB-lite"/>
    </source>
</evidence>
<feature type="region of interest" description="Disordered" evidence="1">
    <location>
        <begin position="68"/>
        <end position="95"/>
    </location>
</feature>
<evidence type="ECO:0000313" key="3">
    <source>
        <dbReference type="Proteomes" id="UP001515480"/>
    </source>
</evidence>
<evidence type="ECO:0000313" key="2">
    <source>
        <dbReference type="EMBL" id="KAL1520004.1"/>
    </source>
</evidence>
<protein>
    <recommendedName>
        <fullName evidence="4">SAM domain-containing protein</fullName>
    </recommendedName>
</protein>
<gene>
    <name evidence="2" type="ORF">AB1Y20_023485</name>
</gene>
<feature type="compositionally biased region" description="Low complexity" evidence="1">
    <location>
        <begin position="68"/>
        <end position="81"/>
    </location>
</feature>
<name>A0AB34JDX0_PRYPA</name>
<accession>A0AB34JDX0</accession>
<dbReference type="AlphaFoldDB" id="A0AB34JDX0"/>